<dbReference type="EMBL" id="DXES01000198">
    <property type="protein sequence ID" value="HIX66485.1"/>
    <property type="molecule type" value="Genomic_DNA"/>
</dbReference>
<evidence type="ECO:0000313" key="2">
    <source>
        <dbReference type="EMBL" id="HIX66485.1"/>
    </source>
</evidence>
<dbReference type="PROSITE" id="PS51257">
    <property type="entry name" value="PROKAR_LIPOPROTEIN"/>
    <property type="match status" value="1"/>
</dbReference>
<reference evidence="2" key="1">
    <citation type="journal article" date="2021" name="PeerJ">
        <title>Extensive microbial diversity within the chicken gut microbiome revealed by metagenomics and culture.</title>
        <authorList>
            <person name="Gilroy R."/>
            <person name="Ravi A."/>
            <person name="Getino M."/>
            <person name="Pursley I."/>
            <person name="Horton D.L."/>
            <person name="Alikhan N.F."/>
            <person name="Baker D."/>
            <person name="Gharbi K."/>
            <person name="Hall N."/>
            <person name="Watson M."/>
            <person name="Adriaenssens E.M."/>
            <person name="Foster-Nyarko E."/>
            <person name="Jarju S."/>
            <person name="Secka A."/>
            <person name="Antonio M."/>
            <person name="Oren A."/>
            <person name="Chaudhuri R.R."/>
            <person name="La Ragione R."/>
            <person name="Hildebrand F."/>
            <person name="Pallen M.J."/>
        </authorList>
    </citation>
    <scope>NUCLEOTIDE SEQUENCE</scope>
    <source>
        <strain evidence="2">CHK188-5543</strain>
    </source>
</reference>
<reference evidence="2" key="2">
    <citation type="submission" date="2021-04" db="EMBL/GenBank/DDBJ databases">
        <authorList>
            <person name="Gilroy R."/>
        </authorList>
    </citation>
    <scope>NUCLEOTIDE SEQUENCE</scope>
    <source>
        <strain evidence="2">CHK188-5543</strain>
    </source>
</reference>
<feature type="region of interest" description="Disordered" evidence="1">
    <location>
        <begin position="21"/>
        <end position="72"/>
    </location>
</feature>
<dbReference type="Proteomes" id="UP000886800">
    <property type="component" value="Unassembled WGS sequence"/>
</dbReference>
<organism evidence="2 3">
    <name type="scientific">Candidatus Anaerotruncus excrementipullorum</name>
    <dbReference type="NCBI Taxonomy" id="2838465"/>
    <lineage>
        <taxon>Bacteria</taxon>
        <taxon>Bacillati</taxon>
        <taxon>Bacillota</taxon>
        <taxon>Clostridia</taxon>
        <taxon>Eubacteriales</taxon>
        <taxon>Oscillospiraceae</taxon>
        <taxon>Anaerotruncus</taxon>
    </lineage>
</organism>
<gene>
    <name evidence="2" type="ORF">H9736_09575</name>
</gene>
<comment type="caution">
    <text evidence="2">The sequence shown here is derived from an EMBL/GenBank/DDBJ whole genome shotgun (WGS) entry which is preliminary data.</text>
</comment>
<evidence type="ECO:0000256" key="1">
    <source>
        <dbReference type="SAM" id="MobiDB-lite"/>
    </source>
</evidence>
<evidence type="ECO:0000313" key="3">
    <source>
        <dbReference type="Proteomes" id="UP000886800"/>
    </source>
</evidence>
<proteinExistence type="predicted"/>
<name>A0A9D1WUV3_9FIRM</name>
<protein>
    <submittedName>
        <fullName evidence="2">Uncharacterized protein</fullName>
    </submittedName>
</protein>
<feature type="compositionally biased region" description="Low complexity" evidence="1">
    <location>
        <begin position="25"/>
        <end position="66"/>
    </location>
</feature>
<sequence length="426" mass="45501">MEKRGKAWMGLVLAALVGLGGCGQGPAPASQPAESASQPAESVSQPAESASQPAESASQPAEAAQAGQTALPFPADSLGTPAFTLTLPLPEGWEARPLPQQGDTTPRFWATGTGYALFDGERQVGGVGYGTYAWYPDTGNYRSVYSSLMLGSLASWDVDYTPVRDGGTAFGTAICRPVYKPVEDYPELSAAQVPEEHCLGILAHDARLLAYVNLWFAPDALSWEALGGMAQGLALEPDQPLEEALTAQEAPAALEEALAAMGRLPQGAVWDTQQSRVEWVEGQRAYVSPLSLGDPAVPCADYALGLGDGQVWRQQQGAWLPLEGPLSAQEAVDQLVASLSWEGEAFRLQIPWEWSDPAAWDLRVYGRLETEAGGMSFHALEEENQAHSWQAGGVYTFQAPQGFTELWLEAALEGEARTVDLLPLGR</sequence>
<accession>A0A9D1WUV3</accession>
<dbReference type="AlphaFoldDB" id="A0A9D1WUV3"/>